<dbReference type="NCBIfam" id="TIGR01409">
    <property type="entry name" value="TAT_signal_seq"/>
    <property type="match status" value="1"/>
</dbReference>
<dbReference type="Pfam" id="PF03480">
    <property type="entry name" value="DctP"/>
    <property type="match status" value="1"/>
</dbReference>
<dbReference type="Proteomes" id="UP000236743">
    <property type="component" value="Unassembled WGS sequence"/>
</dbReference>
<dbReference type="AlphaFoldDB" id="A0A1H6C6R4"/>
<dbReference type="GO" id="GO:0055085">
    <property type="term" value="P:transmembrane transport"/>
    <property type="evidence" value="ECO:0007669"/>
    <property type="project" value="InterPro"/>
</dbReference>
<evidence type="ECO:0000256" key="3">
    <source>
        <dbReference type="ARBA" id="ARBA00022729"/>
    </source>
</evidence>
<dbReference type="PANTHER" id="PTHR33376:SF7">
    <property type="entry name" value="C4-DICARBOXYLATE-BINDING PROTEIN DCTB"/>
    <property type="match status" value="1"/>
</dbReference>
<proteinExistence type="inferred from homology"/>
<evidence type="ECO:0000256" key="2">
    <source>
        <dbReference type="ARBA" id="ARBA00022448"/>
    </source>
</evidence>
<dbReference type="InterPro" id="IPR006311">
    <property type="entry name" value="TAT_signal"/>
</dbReference>
<dbReference type="PANTHER" id="PTHR33376">
    <property type="match status" value="1"/>
</dbReference>
<keyword evidence="3" id="KW-0732">Signal</keyword>
<dbReference type="Gene3D" id="3.40.190.170">
    <property type="entry name" value="Bacterial extracellular solute-binding protein, family 7"/>
    <property type="match status" value="1"/>
</dbReference>
<keyword evidence="2" id="KW-0813">Transport</keyword>
<comment type="similarity">
    <text evidence="1">Belongs to the bacterial solute-binding protein 7 family.</text>
</comment>
<gene>
    <name evidence="4" type="ORF">SAMN04488115_10976</name>
</gene>
<keyword evidence="4" id="KW-0675">Receptor</keyword>
<evidence type="ECO:0000256" key="1">
    <source>
        <dbReference type="ARBA" id="ARBA00009023"/>
    </source>
</evidence>
<dbReference type="GO" id="GO:0030288">
    <property type="term" value="C:outer membrane-bounded periplasmic space"/>
    <property type="evidence" value="ECO:0007669"/>
    <property type="project" value="InterPro"/>
</dbReference>
<dbReference type="InterPro" id="IPR038404">
    <property type="entry name" value="TRAP_DctP_sf"/>
</dbReference>
<organism evidence="4 5">
    <name type="scientific">Bosea lathyri</name>
    <dbReference type="NCBI Taxonomy" id="1036778"/>
    <lineage>
        <taxon>Bacteria</taxon>
        <taxon>Pseudomonadati</taxon>
        <taxon>Pseudomonadota</taxon>
        <taxon>Alphaproteobacteria</taxon>
        <taxon>Hyphomicrobiales</taxon>
        <taxon>Boseaceae</taxon>
        <taxon>Bosea</taxon>
    </lineage>
</organism>
<name>A0A1H6C6R4_9HYPH</name>
<reference evidence="4 5" key="1">
    <citation type="submission" date="2016-10" db="EMBL/GenBank/DDBJ databases">
        <authorList>
            <person name="de Groot N.N."/>
        </authorList>
    </citation>
    <scope>NUCLEOTIDE SEQUENCE [LARGE SCALE GENOMIC DNA]</scope>
    <source>
        <strain evidence="4 5">DSM 26656</strain>
    </source>
</reference>
<keyword evidence="5" id="KW-1185">Reference proteome</keyword>
<protein>
    <submittedName>
        <fullName evidence="4">Tripartite ATP-independent transporter solute receptor, DctP family</fullName>
    </submittedName>
</protein>
<dbReference type="NCBIfam" id="TIGR00787">
    <property type="entry name" value="dctP"/>
    <property type="match status" value="1"/>
</dbReference>
<dbReference type="RefSeq" id="WP_103874334.1">
    <property type="nucleotide sequence ID" value="NZ_FNUY01000009.1"/>
</dbReference>
<dbReference type="CDD" id="cd13603">
    <property type="entry name" value="PBP2_TRAP_Siap_TeaA_like"/>
    <property type="match status" value="1"/>
</dbReference>
<dbReference type="InterPro" id="IPR019546">
    <property type="entry name" value="TAT_signal_bac_arc"/>
</dbReference>
<dbReference type="PROSITE" id="PS51318">
    <property type="entry name" value="TAT"/>
    <property type="match status" value="1"/>
</dbReference>
<evidence type="ECO:0000313" key="4">
    <source>
        <dbReference type="EMBL" id="SEG68659.1"/>
    </source>
</evidence>
<dbReference type="InterPro" id="IPR004682">
    <property type="entry name" value="TRAP_DctP"/>
</dbReference>
<dbReference type="NCBIfam" id="NF037995">
    <property type="entry name" value="TRAP_S1"/>
    <property type="match status" value="1"/>
</dbReference>
<accession>A0A1H6C6R4</accession>
<dbReference type="OrthoDB" id="9803763at2"/>
<sequence length="337" mass="36919">MTNRRDLLKGTAAAGLTITGFPTILRAQSAKVLRFSHTDTSVGARQQAAEMFAAAVEKNTQGRYKVQVYHSGQLANDAKSLDQLQIGGLDFAVTGVVTFTPHVKDLSLIALPYLAENYEQGWKLYDTSPFIAKQAAALPAKGMRLIGNWEAGFRCFTTNFPLGSPADAKGKKLRIAPVEMIRWIMESIGFSPVVMPVTEVYLGIQQNTVSGQENPIDTIFSQRFYEVAKYITLSNHVYSPLWLAMAERSFKGMSAADQEGVMKAAKESGDWNRREVRANDDKLLTEMTAKGAIITKPDLAIWSKAAEGANERARKEFGAAAVDQMIGEAADIRKSMG</sequence>
<evidence type="ECO:0000313" key="5">
    <source>
        <dbReference type="Proteomes" id="UP000236743"/>
    </source>
</evidence>
<dbReference type="InterPro" id="IPR018389">
    <property type="entry name" value="DctP_fam"/>
</dbReference>
<dbReference type="EMBL" id="FNUY01000009">
    <property type="protein sequence ID" value="SEG68659.1"/>
    <property type="molecule type" value="Genomic_DNA"/>
</dbReference>
<dbReference type="PIRSF" id="PIRSF006470">
    <property type="entry name" value="DctB"/>
    <property type="match status" value="1"/>
</dbReference>